<keyword evidence="3" id="KW-1185">Reference proteome</keyword>
<reference evidence="3" key="1">
    <citation type="journal article" date="2018" name="Genome Announc.">
        <title>First complete genome sequence of Yersinia massiliensis.</title>
        <authorList>
            <person name="Thomas M.C."/>
            <person name="Arling V."/>
            <person name="Goji N."/>
            <person name="Janzen T.W."/>
            <person name="Duceppe M.-O."/>
            <person name="Mathews A."/>
            <person name="Carrillo C."/>
            <person name="Amoako K."/>
        </authorList>
    </citation>
    <scope>NUCLEOTIDE SEQUENCE [LARGE SCALE GENOMIC DNA]</scope>
    <source>
        <strain evidence="3">GTA</strain>
    </source>
</reference>
<dbReference type="InterPro" id="IPR057447">
    <property type="entry name" value="Bbp19-like_phage"/>
</dbReference>
<sequence length="95" mass="10749">MTIPPPYEPYPWADNLPFVYALKALHEGTATDAQQKLITKELMTLTGYYDLSYRPNSDRDTAFAEGKRHIGASIVKIINLPAAVIEQSKQRKNKK</sequence>
<evidence type="ECO:0000313" key="3">
    <source>
        <dbReference type="Proteomes" id="UP000240908"/>
    </source>
</evidence>
<organism evidence="2 3">
    <name type="scientific">Yersinia massiliensis</name>
    <dbReference type="NCBI Taxonomy" id="419257"/>
    <lineage>
        <taxon>Bacteria</taxon>
        <taxon>Pseudomonadati</taxon>
        <taxon>Pseudomonadota</taxon>
        <taxon>Gammaproteobacteria</taxon>
        <taxon>Enterobacterales</taxon>
        <taxon>Yersiniaceae</taxon>
        <taxon>Yersinia</taxon>
    </lineage>
</organism>
<name>A0ABM6UVL9_9GAMM</name>
<dbReference type="Pfam" id="PF25181">
    <property type="entry name" value="Phage_Bbp19"/>
    <property type="match status" value="1"/>
</dbReference>
<dbReference type="Proteomes" id="UP000240908">
    <property type="component" value="Chromosome"/>
</dbReference>
<dbReference type="EMBL" id="CP028487">
    <property type="protein sequence ID" value="AVX39041.1"/>
    <property type="molecule type" value="Genomic_DNA"/>
</dbReference>
<evidence type="ECO:0000313" key="2">
    <source>
        <dbReference type="EMBL" id="AVX39041.1"/>
    </source>
</evidence>
<evidence type="ECO:0000259" key="1">
    <source>
        <dbReference type="Pfam" id="PF25181"/>
    </source>
</evidence>
<dbReference type="RefSeq" id="WP_050094808.1">
    <property type="nucleotide sequence ID" value="NZ_CP028487.1"/>
</dbReference>
<feature type="domain" description="Bbp19-like phage" evidence="1">
    <location>
        <begin position="41"/>
        <end position="75"/>
    </location>
</feature>
<proteinExistence type="predicted"/>
<gene>
    <name evidence="2" type="ORF">DA391_15995</name>
</gene>
<accession>A0ABM6UVL9</accession>
<protein>
    <recommendedName>
        <fullName evidence="1">Bbp19-like phage domain-containing protein</fullName>
    </recommendedName>
</protein>